<evidence type="ECO:0000256" key="1">
    <source>
        <dbReference type="ARBA" id="ARBA00009518"/>
    </source>
</evidence>
<feature type="binding site" evidence="13">
    <location>
        <position position="7"/>
    </location>
    <ligand>
        <name>Mg(2+)</name>
        <dbReference type="ChEBI" id="CHEBI:18420"/>
        <label>1</label>
    </ligand>
</feature>
<keyword evidence="7 13" id="KW-0378">Hydrolase</keyword>
<reference evidence="15 16" key="1">
    <citation type="journal article" date="2016" name="Nat. Commun.">
        <title>Thousands of microbial genomes shed light on interconnected biogeochemical processes in an aquifer system.</title>
        <authorList>
            <person name="Anantharaman K."/>
            <person name="Brown C.T."/>
            <person name="Hug L.A."/>
            <person name="Sharon I."/>
            <person name="Castelle C.J."/>
            <person name="Probst A.J."/>
            <person name="Thomas B.C."/>
            <person name="Singh A."/>
            <person name="Wilkins M.J."/>
            <person name="Karaoz U."/>
            <person name="Brodie E.L."/>
            <person name="Williams K.H."/>
            <person name="Hubbard S.S."/>
            <person name="Banfield J.F."/>
        </authorList>
    </citation>
    <scope>NUCLEOTIDE SEQUENCE [LARGE SCALE GENOMIC DNA]</scope>
</reference>
<name>A0A1F5NT37_9BACT</name>
<protein>
    <recommendedName>
        <fullName evidence="13 14">Crossover junction endodeoxyribonuclease RuvC</fullName>
        <ecNumber evidence="13 14">3.1.21.10</ecNumber>
    </recommendedName>
    <alternativeName>
        <fullName evidence="13">Holliday junction nuclease RuvC</fullName>
    </alternativeName>
    <alternativeName>
        <fullName evidence="13">Holliday junction resolvase RuvC</fullName>
    </alternativeName>
</protein>
<evidence type="ECO:0000256" key="4">
    <source>
        <dbReference type="ARBA" id="ARBA00022723"/>
    </source>
</evidence>
<evidence type="ECO:0000256" key="12">
    <source>
        <dbReference type="ARBA" id="ARBA00029354"/>
    </source>
</evidence>
<comment type="cofactor">
    <cofactor evidence="13">
        <name>Mg(2+)</name>
        <dbReference type="ChEBI" id="CHEBI:18420"/>
    </cofactor>
    <text evidence="13">Binds 2 Mg(2+) ion per subunit.</text>
</comment>
<comment type="caution">
    <text evidence="15">The sequence shown here is derived from an EMBL/GenBank/DDBJ whole genome shotgun (WGS) entry which is preliminary data.</text>
</comment>
<evidence type="ECO:0000256" key="13">
    <source>
        <dbReference type="HAMAP-Rule" id="MF_00034"/>
    </source>
</evidence>
<dbReference type="InterPro" id="IPR002176">
    <property type="entry name" value="X-over_junc_endoDNase_RuvC"/>
</dbReference>
<proteinExistence type="inferred from homology"/>
<dbReference type="GO" id="GO:0006281">
    <property type="term" value="P:DNA repair"/>
    <property type="evidence" value="ECO:0007669"/>
    <property type="project" value="UniProtKB-UniRule"/>
</dbReference>
<evidence type="ECO:0000256" key="11">
    <source>
        <dbReference type="ARBA" id="ARBA00023204"/>
    </source>
</evidence>
<accession>A0A1F5NT37</accession>
<organism evidence="15 16">
    <name type="scientific">Candidatus Doudnabacteria bacterium RIFCSPHIGHO2_01_FULL_46_24</name>
    <dbReference type="NCBI Taxonomy" id="1817825"/>
    <lineage>
        <taxon>Bacteria</taxon>
        <taxon>Candidatus Doudnaibacteriota</taxon>
    </lineage>
</organism>
<evidence type="ECO:0000313" key="15">
    <source>
        <dbReference type="EMBL" id="OGE80826.1"/>
    </source>
</evidence>
<feature type="active site" evidence="13">
    <location>
        <position position="140"/>
    </location>
</feature>
<evidence type="ECO:0000256" key="2">
    <source>
        <dbReference type="ARBA" id="ARBA00022490"/>
    </source>
</evidence>
<dbReference type="FunFam" id="3.30.420.10:FF:000002">
    <property type="entry name" value="Crossover junction endodeoxyribonuclease RuvC"/>
    <property type="match status" value="1"/>
</dbReference>
<dbReference type="InterPro" id="IPR012337">
    <property type="entry name" value="RNaseH-like_sf"/>
</dbReference>
<dbReference type="GO" id="GO:0048476">
    <property type="term" value="C:Holliday junction resolvase complex"/>
    <property type="evidence" value="ECO:0007669"/>
    <property type="project" value="UniProtKB-UniRule"/>
</dbReference>
<comment type="subcellular location">
    <subcellularLocation>
        <location evidence="13">Cytoplasm</location>
    </subcellularLocation>
</comment>
<dbReference type="HAMAP" id="MF_00034">
    <property type="entry name" value="RuvC"/>
    <property type="match status" value="1"/>
</dbReference>
<evidence type="ECO:0000256" key="10">
    <source>
        <dbReference type="ARBA" id="ARBA00023172"/>
    </source>
</evidence>
<evidence type="ECO:0000256" key="3">
    <source>
        <dbReference type="ARBA" id="ARBA00022722"/>
    </source>
</evidence>
<dbReference type="InterPro" id="IPR020563">
    <property type="entry name" value="X-over_junc_endoDNase_Mg_BS"/>
</dbReference>
<comment type="catalytic activity">
    <reaction evidence="12 13">
        <text>Endonucleolytic cleavage at a junction such as a reciprocal single-stranded crossover between two homologous DNA duplexes (Holliday junction).</text>
        <dbReference type="EC" id="3.1.21.10"/>
    </reaction>
</comment>
<sequence length="160" mass="17378">MIILGIDPGIGRTGYAFLQKTGSKIALLESGCITTMPGESEAKRLLEIKKDLDLLIKKWQPDRLCLERLFFTTNAKTAMSVSQARGIVLFSGAEHKLKIIELTPLQVKISATGYGKADKGQVQRMVAKLLNLKKIPKPDDAADAAAIAWAGVGRTLDQSQ</sequence>
<dbReference type="NCBIfam" id="TIGR00228">
    <property type="entry name" value="ruvC"/>
    <property type="match status" value="1"/>
</dbReference>
<keyword evidence="3 13" id="KW-0540">Nuclease</keyword>
<keyword evidence="5 13" id="KW-0255">Endonuclease</keyword>
<dbReference type="InterPro" id="IPR036397">
    <property type="entry name" value="RNaseH_sf"/>
</dbReference>
<evidence type="ECO:0000256" key="6">
    <source>
        <dbReference type="ARBA" id="ARBA00022763"/>
    </source>
</evidence>
<feature type="binding site" evidence="13">
    <location>
        <position position="67"/>
    </location>
    <ligand>
        <name>Mg(2+)</name>
        <dbReference type="ChEBI" id="CHEBI:18420"/>
        <label>2</label>
    </ligand>
</feature>
<gene>
    <name evidence="13" type="primary">ruvC</name>
    <name evidence="15" type="ORF">A2720_04685</name>
</gene>
<dbReference type="STRING" id="1817825.A2720_04685"/>
<dbReference type="SUPFAM" id="SSF53098">
    <property type="entry name" value="Ribonuclease H-like"/>
    <property type="match status" value="1"/>
</dbReference>
<feature type="active site" evidence="13">
    <location>
        <position position="67"/>
    </location>
</feature>
<dbReference type="GO" id="GO:0000287">
    <property type="term" value="F:magnesium ion binding"/>
    <property type="evidence" value="ECO:0007669"/>
    <property type="project" value="UniProtKB-UniRule"/>
</dbReference>
<keyword evidence="6 13" id="KW-0227">DNA damage</keyword>
<dbReference type="PRINTS" id="PR00696">
    <property type="entry name" value="RSOLVASERUVC"/>
</dbReference>
<evidence type="ECO:0000256" key="7">
    <source>
        <dbReference type="ARBA" id="ARBA00022801"/>
    </source>
</evidence>
<dbReference type="GO" id="GO:0008821">
    <property type="term" value="F:crossover junction DNA endonuclease activity"/>
    <property type="evidence" value="ECO:0007669"/>
    <property type="project" value="UniProtKB-UniRule"/>
</dbReference>
<dbReference type="Proteomes" id="UP000178892">
    <property type="component" value="Unassembled WGS sequence"/>
</dbReference>
<dbReference type="Gene3D" id="3.30.420.10">
    <property type="entry name" value="Ribonuclease H-like superfamily/Ribonuclease H"/>
    <property type="match status" value="1"/>
</dbReference>
<dbReference type="CDD" id="cd16962">
    <property type="entry name" value="RuvC"/>
    <property type="match status" value="1"/>
</dbReference>
<dbReference type="PANTHER" id="PTHR30194">
    <property type="entry name" value="CROSSOVER JUNCTION ENDODEOXYRIBONUCLEASE RUVC"/>
    <property type="match status" value="1"/>
</dbReference>
<dbReference type="NCBIfam" id="NF000711">
    <property type="entry name" value="PRK00039.2-1"/>
    <property type="match status" value="1"/>
</dbReference>
<evidence type="ECO:0000313" key="16">
    <source>
        <dbReference type="Proteomes" id="UP000178892"/>
    </source>
</evidence>
<dbReference type="GO" id="GO:0006310">
    <property type="term" value="P:DNA recombination"/>
    <property type="evidence" value="ECO:0007669"/>
    <property type="project" value="UniProtKB-UniRule"/>
</dbReference>
<dbReference type="GO" id="GO:0005737">
    <property type="term" value="C:cytoplasm"/>
    <property type="evidence" value="ECO:0007669"/>
    <property type="project" value="UniProtKB-SubCell"/>
</dbReference>
<feature type="binding site" evidence="13">
    <location>
        <position position="140"/>
    </location>
    <ligand>
        <name>Mg(2+)</name>
        <dbReference type="ChEBI" id="CHEBI:18420"/>
        <label>1</label>
    </ligand>
</feature>
<dbReference type="PROSITE" id="PS01321">
    <property type="entry name" value="RUVC"/>
    <property type="match status" value="1"/>
</dbReference>
<feature type="active site" evidence="13">
    <location>
        <position position="7"/>
    </location>
</feature>
<dbReference type="GO" id="GO:0003677">
    <property type="term" value="F:DNA binding"/>
    <property type="evidence" value="ECO:0007669"/>
    <property type="project" value="UniProtKB-KW"/>
</dbReference>
<dbReference type="EMBL" id="MFEL01000018">
    <property type="protein sequence ID" value="OGE80826.1"/>
    <property type="molecule type" value="Genomic_DNA"/>
</dbReference>
<comment type="subunit">
    <text evidence="13">Homodimer which binds Holliday junction (HJ) DNA. The HJ becomes 2-fold symmetrical on binding to RuvC with unstacked arms; it has a different conformation from HJ DNA in complex with RuvA. In the full resolvosome a probable DNA-RuvA(4)-RuvB(12)-RuvC(2) complex forms which resolves the HJ.</text>
</comment>
<keyword evidence="11 13" id="KW-0234">DNA repair</keyword>
<keyword evidence="9 13" id="KW-0238">DNA-binding</keyword>
<dbReference type="PANTHER" id="PTHR30194:SF3">
    <property type="entry name" value="CROSSOVER JUNCTION ENDODEOXYRIBONUCLEASE RUVC"/>
    <property type="match status" value="1"/>
</dbReference>
<dbReference type="AlphaFoldDB" id="A0A1F5NT37"/>
<evidence type="ECO:0000256" key="8">
    <source>
        <dbReference type="ARBA" id="ARBA00022842"/>
    </source>
</evidence>
<keyword evidence="8 13" id="KW-0460">Magnesium</keyword>
<dbReference type="EC" id="3.1.21.10" evidence="13 14"/>
<evidence type="ECO:0000256" key="14">
    <source>
        <dbReference type="NCBIfam" id="TIGR00228"/>
    </source>
</evidence>
<dbReference type="Pfam" id="PF02075">
    <property type="entry name" value="RuvC"/>
    <property type="match status" value="1"/>
</dbReference>
<comment type="function">
    <text evidence="13">The RuvA-RuvB-RuvC complex processes Holliday junction (HJ) DNA during genetic recombination and DNA repair. Endonuclease that resolves HJ intermediates. Cleaves cruciform DNA by making single-stranded nicks across the HJ at symmetrical positions within the homologous arms, yielding a 5'-phosphate and a 3'-hydroxyl group; requires a central core of homology in the junction. The consensus cleavage sequence is 5'-(A/T)TT(C/G)-3'. Cleavage occurs on the 3'-side of the TT dinucleotide at the point of strand exchange. HJ branch migration catalyzed by RuvA-RuvB allows RuvC to scan DNA until it finds its consensus sequence, where it cleaves and resolves the cruciform DNA.</text>
</comment>
<comment type="similarity">
    <text evidence="1 13">Belongs to the RuvC family.</text>
</comment>
<keyword evidence="2 13" id="KW-0963">Cytoplasm</keyword>
<evidence type="ECO:0000256" key="5">
    <source>
        <dbReference type="ARBA" id="ARBA00022759"/>
    </source>
</evidence>
<evidence type="ECO:0000256" key="9">
    <source>
        <dbReference type="ARBA" id="ARBA00023125"/>
    </source>
</evidence>
<keyword evidence="4 13" id="KW-0479">Metal-binding</keyword>
<keyword evidence="10 13" id="KW-0233">DNA recombination</keyword>